<dbReference type="PANTHER" id="PTHR14369">
    <property type="entry name" value="SURFEIT LOCUS PROTEIN 6"/>
    <property type="match status" value="1"/>
</dbReference>
<dbReference type="InterPro" id="IPR007019">
    <property type="entry name" value="SURF6"/>
</dbReference>
<feature type="compositionally biased region" description="Basic and acidic residues" evidence="4">
    <location>
        <begin position="218"/>
        <end position="235"/>
    </location>
</feature>
<keyword evidence="7" id="KW-1185">Reference proteome</keyword>
<evidence type="ECO:0000256" key="4">
    <source>
        <dbReference type="SAM" id="MobiDB-lite"/>
    </source>
</evidence>
<evidence type="ECO:0000256" key="2">
    <source>
        <dbReference type="ARBA" id="ARBA00005904"/>
    </source>
</evidence>
<feature type="region of interest" description="Disordered" evidence="4">
    <location>
        <begin position="1"/>
        <end position="117"/>
    </location>
</feature>
<gene>
    <name evidence="6" type="ORF">FA13DRAFT_232260</name>
</gene>
<accession>A0A4Y7TFF8</accession>
<dbReference type="STRING" id="71717.A0A4Y7TFF8"/>
<dbReference type="Proteomes" id="UP000298030">
    <property type="component" value="Unassembled WGS sequence"/>
</dbReference>
<comment type="subcellular location">
    <subcellularLocation>
        <location evidence="1">Nucleus</location>
    </subcellularLocation>
</comment>
<dbReference type="GO" id="GO:0042273">
    <property type="term" value="P:ribosomal large subunit biogenesis"/>
    <property type="evidence" value="ECO:0007669"/>
    <property type="project" value="TreeGrafter"/>
</dbReference>
<dbReference type="Pfam" id="PF04935">
    <property type="entry name" value="SURF6"/>
    <property type="match status" value="1"/>
</dbReference>
<evidence type="ECO:0000259" key="5">
    <source>
        <dbReference type="Pfam" id="PF04935"/>
    </source>
</evidence>
<dbReference type="GO" id="GO:0005730">
    <property type="term" value="C:nucleolus"/>
    <property type="evidence" value="ECO:0007669"/>
    <property type="project" value="TreeGrafter"/>
</dbReference>
<proteinExistence type="inferred from homology"/>
<comment type="similarity">
    <text evidence="2">Belongs to the SURF6 family.</text>
</comment>
<dbReference type="AlphaFoldDB" id="A0A4Y7TFF8"/>
<dbReference type="GO" id="GO:0003723">
    <property type="term" value="F:RNA binding"/>
    <property type="evidence" value="ECO:0007669"/>
    <property type="project" value="TreeGrafter"/>
</dbReference>
<protein>
    <submittedName>
        <fullName evidence="6">SURF6-domain-containing protein</fullName>
    </submittedName>
</protein>
<feature type="compositionally biased region" description="Acidic residues" evidence="4">
    <location>
        <begin position="1"/>
        <end position="24"/>
    </location>
</feature>
<keyword evidence="3" id="KW-0539">Nucleus</keyword>
<sequence length="297" mass="33572">MDVDVDFAGSDEEEVDDEPEEEQEFVPMPTQGAVSSLRQKMQDKIASFRNRGSEPGSRDELLEERRQQRAAMRERRRKETRERIRKEQEARKGKEKQAEEKNQARSKGAVNKTQLLVAENPHADKFANVAFSTVADPSSSKAGKSDLSGSKYKSLKASSDPKQALAQLQAKKAKLESLPEEKRKEIAEREKWMKAEARMEGVKVRDDEGRLKKAVKRKDKEKQKSKHDWTERKEQVSAAMAARQKKRTDNLAMRNERRKDKKLGVSSGKKASSGKGKARPGFEGKKTFGGGKKGKSK</sequence>
<evidence type="ECO:0000313" key="6">
    <source>
        <dbReference type="EMBL" id="TEB32917.1"/>
    </source>
</evidence>
<dbReference type="GO" id="GO:0042274">
    <property type="term" value="P:ribosomal small subunit biogenesis"/>
    <property type="evidence" value="ECO:0007669"/>
    <property type="project" value="TreeGrafter"/>
</dbReference>
<dbReference type="EMBL" id="QPFP01000014">
    <property type="protein sequence ID" value="TEB32917.1"/>
    <property type="molecule type" value="Genomic_DNA"/>
</dbReference>
<feature type="compositionally biased region" description="Basic and acidic residues" evidence="4">
    <location>
        <begin position="56"/>
        <end position="103"/>
    </location>
</feature>
<reference evidence="6 7" key="1">
    <citation type="journal article" date="2019" name="Nat. Ecol. Evol.">
        <title>Megaphylogeny resolves global patterns of mushroom evolution.</title>
        <authorList>
            <person name="Varga T."/>
            <person name="Krizsan K."/>
            <person name="Foldi C."/>
            <person name="Dima B."/>
            <person name="Sanchez-Garcia M."/>
            <person name="Sanchez-Ramirez S."/>
            <person name="Szollosi G.J."/>
            <person name="Szarkandi J.G."/>
            <person name="Papp V."/>
            <person name="Albert L."/>
            <person name="Andreopoulos W."/>
            <person name="Angelini C."/>
            <person name="Antonin V."/>
            <person name="Barry K.W."/>
            <person name="Bougher N.L."/>
            <person name="Buchanan P."/>
            <person name="Buyck B."/>
            <person name="Bense V."/>
            <person name="Catcheside P."/>
            <person name="Chovatia M."/>
            <person name="Cooper J."/>
            <person name="Damon W."/>
            <person name="Desjardin D."/>
            <person name="Finy P."/>
            <person name="Geml J."/>
            <person name="Haridas S."/>
            <person name="Hughes K."/>
            <person name="Justo A."/>
            <person name="Karasinski D."/>
            <person name="Kautmanova I."/>
            <person name="Kiss B."/>
            <person name="Kocsube S."/>
            <person name="Kotiranta H."/>
            <person name="LaButti K.M."/>
            <person name="Lechner B.E."/>
            <person name="Liimatainen K."/>
            <person name="Lipzen A."/>
            <person name="Lukacs Z."/>
            <person name="Mihaltcheva S."/>
            <person name="Morgado L.N."/>
            <person name="Niskanen T."/>
            <person name="Noordeloos M.E."/>
            <person name="Ohm R.A."/>
            <person name="Ortiz-Santana B."/>
            <person name="Ovrebo C."/>
            <person name="Racz N."/>
            <person name="Riley R."/>
            <person name="Savchenko A."/>
            <person name="Shiryaev A."/>
            <person name="Soop K."/>
            <person name="Spirin V."/>
            <person name="Szebenyi C."/>
            <person name="Tomsovsky M."/>
            <person name="Tulloss R.E."/>
            <person name="Uehling J."/>
            <person name="Grigoriev I.V."/>
            <person name="Vagvolgyi C."/>
            <person name="Papp T."/>
            <person name="Martin F.M."/>
            <person name="Miettinen O."/>
            <person name="Hibbett D.S."/>
            <person name="Nagy L.G."/>
        </authorList>
    </citation>
    <scope>NUCLEOTIDE SEQUENCE [LARGE SCALE GENOMIC DNA]</scope>
    <source>
        <strain evidence="6 7">FP101781</strain>
    </source>
</reference>
<dbReference type="GO" id="GO:0003677">
    <property type="term" value="F:DNA binding"/>
    <property type="evidence" value="ECO:0007669"/>
    <property type="project" value="TreeGrafter"/>
</dbReference>
<feature type="region of interest" description="Disordered" evidence="4">
    <location>
        <begin position="132"/>
        <end position="160"/>
    </location>
</feature>
<evidence type="ECO:0000313" key="7">
    <source>
        <dbReference type="Proteomes" id="UP000298030"/>
    </source>
</evidence>
<evidence type="ECO:0000256" key="3">
    <source>
        <dbReference type="ARBA" id="ARBA00023242"/>
    </source>
</evidence>
<dbReference type="InterPro" id="IPR029190">
    <property type="entry name" value="Rrp14/SURF6_C"/>
</dbReference>
<name>A0A4Y7TFF8_COPMI</name>
<feature type="compositionally biased region" description="Basic and acidic residues" evidence="4">
    <location>
        <begin position="195"/>
        <end position="211"/>
    </location>
</feature>
<dbReference type="OrthoDB" id="444809at2759"/>
<dbReference type="PANTHER" id="PTHR14369:SF0">
    <property type="entry name" value="SURFEIT LOCUS PROTEIN 6"/>
    <property type="match status" value="1"/>
</dbReference>
<evidence type="ECO:0000256" key="1">
    <source>
        <dbReference type="ARBA" id="ARBA00004123"/>
    </source>
</evidence>
<feature type="region of interest" description="Disordered" evidence="4">
    <location>
        <begin position="195"/>
        <end position="297"/>
    </location>
</feature>
<organism evidence="6 7">
    <name type="scientific">Coprinellus micaceus</name>
    <name type="common">Glistening ink-cap mushroom</name>
    <name type="synonym">Coprinus micaceus</name>
    <dbReference type="NCBI Taxonomy" id="71717"/>
    <lineage>
        <taxon>Eukaryota</taxon>
        <taxon>Fungi</taxon>
        <taxon>Dikarya</taxon>
        <taxon>Basidiomycota</taxon>
        <taxon>Agaricomycotina</taxon>
        <taxon>Agaricomycetes</taxon>
        <taxon>Agaricomycetidae</taxon>
        <taxon>Agaricales</taxon>
        <taxon>Agaricineae</taxon>
        <taxon>Psathyrellaceae</taxon>
        <taxon>Coprinellus</taxon>
    </lineage>
</organism>
<feature type="domain" description="Ribosomal RNA-processing protein 14/surfeit locus protein 6 C-terminal" evidence="5">
    <location>
        <begin position="59"/>
        <end position="263"/>
    </location>
</feature>
<comment type="caution">
    <text evidence="6">The sequence shown here is derived from an EMBL/GenBank/DDBJ whole genome shotgun (WGS) entry which is preliminary data.</text>
</comment>
<feature type="compositionally biased region" description="Low complexity" evidence="4">
    <location>
        <begin position="264"/>
        <end position="275"/>
    </location>
</feature>